<feature type="region of interest" description="Disordered" evidence="1">
    <location>
        <begin position="1"/>
        <end position="132"/>
    </location>
</feature>
<feature type="compositionally biased region" description="Polar residues" evidence="1">
    <location>
        <begin position="158"/>
        <end position="175"/>
    </location>
</feature>
<dbReference type="AlphaFoldDB" id="A0A645EPW0"/>
<evidence type="ECO:0000256" key="1">
    <source>
        <dbReference type="SAM" id="MobiDB-lite"/>
    </source>
</evidence>
<name>A0A645EPW0_9ZZZZ</name>
<gene>
    <name evidence="2" type="ORF">SDC9_150620</name>
</gene>
<sequence length="175" mass="19044">MPDHKAHPHKHRVILPRKGVGAVHQKRGKGARHPQAAQRAPRSDGEGRGGGSHRKTAGGGQQQRRSAADEGPPLVNQHPPNSVTRAVCVEKEARKKSDGGRGESHRHGERRQDDHARDAHQVAHEIGRQQHGKEEILHLTAHRAGQKILLKYAIPSRATLSSSGTGRHSIVTQPS</sequence>
<feature type="compositionally biased region" description="Basic and acidic residues" evidence="1">
    <location>
        <begin position="88"/>
        <end position="132"/>
    </location>
</feature>
<organism evidence="2">
    <name type="scientific">bioreactor metagenome</name>
    <dbReference type="NCBI Taxonomy" id="1076179"/>
    <lineage>
        <taxon>unclassified sequences</taxon>
        <taxon>metagenomes</taxon>
        <taxon>ecological metagenomes</taxon>
    </lineage>
</organism>
<feature type="region of interest" description="Disordered" evidence="1">
    <location>
        <begin position="156"/>
        <end position="175"/>
    </location>
</feature>
<protein>
    <submittedName>
        <fullName evidence="2">Uncharacterized protein</fullName>
    </submittedName>
</protein>
<evidence type="ECO:0000313" key="2">
    <source>
        <dbReference type="EMBL" id="MPN03390.1"/>
    </source>
</evidence>
<proteinExistence type="predicted"/>
<comment type="caution">
    <text evidence="2">The sequence shown here is derived from an EMBL/GenBank/DDBJ whole genome shotgun (WGS) entry which is preliminary data.</text>
</comment>
<dbReference type="EMBL" id="VSSQ01049311">
    <property type="protein sequence ID" value="MPN03390.1"/>
    <property type="molecule type" value="Genomic_DNA"/>
</dbReference>
<reference evidence="2" key="1">
    <citation type="submission" date="2019-08" db="EMBL/GenBank/DDBJ databases">
        <authorList>
            <person name="Kucharzyk K."/>
            <person name="Murdoch R.W."/>
            <person name="Higgins S."/>
            <person name="Loffler F."/>
        </authorList>
    </citation>
    <scope>NUCLEOTIDE SEQUENCE</scope>
</reference>
<feature type="compositionally biased region" description="Basic residues" evidence="1">
    <location>
        <begin position="1"/>
        <end position="15"/>
    </location>
</feature>
<accession>A0A645EPW0</accession>